<comment type="caution">
    <text evidence="2">The sequence shown here is derived from an EMBL/GenBank/DDBJ whole genome shotgun (WGS) entry which is preliminary data.</text>
</comment>
<evidence type="ECO:0000313" key="3">
    <source>
        <dbReference type="Proteomes" id="UP001519460"/>
    </source>
</evidence>
<dbReference type="Proteomes" id="UP001519460">
    <property type="component" value="Unassembled WGS sequence"/>
</dbReference>
<sequence>MESTRDSRASHLLRGLPHSRPVNTLIIREPRPGSPLDFDVTSKAVYKPWYRPGWGILVAVALLRQGTYGLTVTSPLHTPHPFSTTPHSIYHHPQDPNGSILPAQLRQNNTRKEQDLQHSRWP</sequence>
<proteinExistence type="predicted"/>
<feature type="compositionally biased region" description="Basic and acidic residues" evidence="1">
    <location>
        <begin position="110"/>
        <end position="122"/>
    </location>
</feature>
<evidence type="ECO:0000313" key="2">
    <source>
        <dbReference type="EMBL" id="KAK7480731.1"/>
    </source>
</evidence>
<accession>A0ABD0K138</accession>
<dbReference type="AlphaFoldDB" id="A0ABD0K138"/>
<feature type="region of interest" description="Disordered" evidence="1">
    <location>
        <begin position="76"/>
        <end position="122"/>
    </location>
</feature>
<organism evidence="2 3">
    <name type="scientific">Batillaria attramentaria</name>
    <dbReference type="NCBI Taxonomy" id="370345"/>
    <lineage>
        <taxon>Eukaryota</taxon>
        <taxon>Metazoa</taxon>
        <taxon>Spiralia</taxon>
        <taxon>Lophotrochozoa</taxon>
        <taxon>Mollusca</taxon>
        <taxon>Gastropoda</taxon>
        <taxon>Caenogastropoda</taxon>
        <taxon>Sorbeoconcha</taxon>
        <taxon>Cerithioidea</taxon>
        <taxon>Batillariidae</taxon>
        <taxon>Batillaria</taxon>
    </lineage>
</organism>
<feature type="compositionally biased region" description="Polar residues" evidence="1">
    <location>
        <begin position="76"/>
        <end position="87"/>
    </location>
</feature>
<name>A0ABD0K138_9CAEN</name>
<evidence type="ECO:0000256" key="1">
    <source>
        <dbReference type="SAM" id="MobiDB-lite"/>
    </source>
</evidence>
<reference evidence="2 3" key="1">
    <citation type="journal article" date="2023" name="Sci. Data">
        <title>Genome assembly of the Korean intertidal mud-creeper Batillaria attramentaria.</title>
        <authorList>
            <person name="Patra A.K."/>
            <person name="Ho P.T."/>
            <person name="Jun S."/>
            <person name="Lee S.J."/>
            <person name="Kim Y."/>
            <person name="Won Y.J."/>
        </authorList>
    </citation>
    <scope>NUCLEOTIDE SEQUENCE [LARGE SCALE GENOMIC DNA]</scope>
    <source>
        <strain evidence="2">Wonlab-2016</strain>
    </source>
</reference>
<protein>
    <submittedName>
        <fullName evidence="2">Uncharacterized protein</fullName>
    </submittedName>
</protein>
<gene>
    <name evidence="2" type="ORF">BaRGS_00027992</name>
</gene>
<keyword evidence="3" id="KW-1185">Reference proteome</keyword>
<dbReference type="EMBL" id="JACVVK020000275">
    <property type="protein sequence ID" value="KAK7480731.1"/>
    <property type="molecule type" value="Genomic_DNA"/>
</dbReference>